<sequence length="138" mass="14721">MSDVTRTPGTVPAATRTPDARGETAPGTGQAPAPHRPAAAAEGTAGARLLPHEESDELGQRLHHAVAGFVDEPRAAVEEADRALEEIAARLTDAVNRRHHTLRASWQGSGGPAATTDTEQLRLILRDYRALADRLLRI</sequence>
<organism evidence="2 3">
    <name type="scientific">Streptomyces leeuwenhoekii</name>
    <dbReference type="NCBI Taxonomy" id="1437453"/>
    <lineage>
        <taxon>Bacteria</taxon>
        <taxon>Bacillati</taxon>
        <taxon>Actinomycetota</taxon>
        <taxon>Actinomycetes</taxon>
        <taxon>Kitasatosporales</taxon>
        <taxon>Streptomycetaceae</taxon>
        <taxon>Streptomyces</taxon>
    </lineage>
</organism>
<feature type="compositionally biased region" description="Low complexity" evidence="1">
    <location>
        <begin position="29"/>
        <end position="46"/>
    </location>
</feature>
<dbReference type="KEGG" id="sle:sle_48550"/>
<proteinExistence type="predicted"/>
<dbReference type="AlphaFoldDB" id="A0A0F7W0M5"/>
<dbReference type="RefSeq" id="WP_029382309.1">
    <property type="nucleotide sequence ID" value="NZ_AZSD01000095.1"/>
</dbReference>
<name>A0A0F7W0M5_STRLW</name>
<dbReference type="EMBL" id="LN831790">
    <property type="protein sequence ID" value="CQR64313.1"/>
    <property type="molecule type" value="Genomic_DNA"/>
</dbReference>
<protein>
    <submittedName>
        <fullName evidence="2">Uncharacterized protein</fullName>
    </submittedName>
</protein>
<feature type="region of interest" description="Disordered" evidence="1">
    <location>
        <begin position="1"/>
        <end position="46"/>
    </location>
</feature>
<reference evidence="2 3" key="1">
    <citation type="submission" date="2015-02" db="EMBL/GenBank/DDBJ databases">
        <authorList>
            <person name="Gomez-Escribano P.J."/>
        </authorList>
    </citation>
    <scope>NUCLEOTIDE SEQUENCE [LARGE SCALE GENOMIC DNA]</scope>
    <source>
        <strain evidence="3">C34 (DSM 42122 / NRRL B-24963)</strain>
    </source>
</reference>
<gene>
    <name evidence="2" type="primary">sle_48550</name>
</gene>
<evidence type="ECO:0000313" key="3">
    <source>
        <dbReference type="Proteomes" id="UP000035016"/>
    </source>
</evidence>
<dbReference type="Proteomes" id="UP000035016">
    <property type="component" value="Chromosome Chromosome"/>
</dbReference>
<evidence type="ECO:0000313" key="2">
    <source>
        <dbReference type="EMBL" id="CQR64313.1"/>
    </source>
</evidence>
<accession>A0A0F7W0M5</accession>
<evidence type="ECO:0000256" key="1">
    <source>
        <dbReference type="SAM" id="MobiDB-lite"/>
    </source>
</evidence>